<keyword evidence="2" id="KW-0378">Hydrolase</keyword>
<accession>A0ABS5A6Q0</accession>
<evidence type="ECO:0000256" key="2">
    <source>
        <dbReference type="PROSITE-ProRule" id="PRU01161"/>
    </source>
</evidence>
<organism evidence="4 5">
    <name type="scientific">Crossiella equi</name>
    <dbReference type="NCBI Taxonomy" id="130796"/>
    <lineage>
        <taxon>Bacteria</taxon>
        <taxon>Bacillati</taxon>
        <taxon>Actinomycetota</taxon>
        <taxon>Actinomycetes</taxon>
        <taxon>Pseudonocardiales</taxon>
        <taxon>Pseudonocardiaceae</taxon>
        <taxon>Crossiella</taxon>
    </lineage>
</organism>
<dbReference type="Gene3D" id="3.40.1090.10">
    <property type="entry name" value="Cytosolic phospholipase A2 catalytic domain"/>
    <property type="match status" value="2"/>
</dbReference>
<dbReference type="PROSITE" id="PS51635">
    <property type="entry name" value="PNPLA"/>
    <property type="match status" value="1"/>
</dbReference>
<feature type="active site" description="Nucleophile" evidence="2">
    <location>
        <position position="43"/>
    </location>
</feature>
<evidence type="ECO:0000259" key="3">
    <source>
        <dbReference type="PROSITE" id="PS51635"/>
    </source>
</evidence>
<comment type="caution">
    <text evidence="4">The sequence shown here is derived from an EMBL/GenBank/DDBJ whole genome shotgun (WGS) entry which is preliminary data.</text>
</comment>
<comment type="caution">
    <text evidence="2">Lacks conserved residue(s) required for the propagation of feature annotation.</text>
</comment>
<name>A0ABS5A6Q0_9PSEU</name>
<feature type="domain" description="PNPLA" evidence="3">
    <location>
        <begin position="5"/>
        <end position="220"/>
    </location>
</feature>
<evidence type="ECO:0000313" key="5">
    <source>
        <dbReference type="Proteomes" id="UP001519363"/>
    </source>
</evidence>
<evidence type="ECO:0000313" key="4">
    <source>
        <dbReference type="EMBL" id="MBP2472279.1"/>
    </source>
</evidence>
<dbReference type="EMBL" id="JAGIOO010000001">
    <property type="protein sequence ID" value="MBP2472279.1"/>
    <property type="molecule type" value="Genomic_DNA"/>
</dbReference>
<feature type="short sequence motif" description="GXSXG" evidence="2">
    <location>
        <begin position="41"/>
        <end position="45"/>
    </location>
</feature>
<proteinExistence type="predicted"/>
<dbReference type="InterPro" id="IPR016035">
    <property type="entry name" value="Acyl_Trfase/lysoPLipase"/>
</dbReference>
<keyword evidence="1 2" id="KW-0443">Lipid metabolism</keyword>
<evidence type="ECO:0000256" key="1">
    <source>
        <dbReference type="ARBA" id="ARBA00023098"/>
    </source>
</evidence>
<dbReference type="InterPro" id="IPR002641">
    <property type="entry name" value="PNPLA_dom"/>
</dbReference>
<keyword evidence="5" id="KW-1185">Reference proteome</keyword>
<keyword evidence="2" id="KW-0442">Lipid degradation</keyword>
<dbReference type="RefSeq" id="WP_086781499.1">
    <property type="nucleotide sequence ID" value="NZ_JAGIOO010000001.1"/>
</dbReference>
<protein>
    <submittedName>
        <fullName evidence="4">NTE family protein</fullName>
    </submittedName>
</protein>
<gene>
    <name evidence="4" type="ORF">JOF53_001151</name>
</gene>
<reference evidence="4 5" key="1">
    <citation type="submission" date="2021-03" db="EMBL/GenBank/DDBJ databases">
        <title>Sequencing the genomes of 1000 actinobacteria strains.</title>
        <authorList>
            <person name="Klenk H.-P."/>
        </authorList>
    </citation>
    <scope>NUCLEOTIDE SEQUENCE [LARGE SCALE GENOMIC DNA]</scope>
    <source>
        <strain evidence="4 5">DSM 44580</strain>
    </source>
</reference>
<feature type="active site" description="Proton acceptor" evidence="2">
    <location>
        <position position="207"/>
    </location>
</feature>
<dbReference type="Pfam" id="PF01734">
    <property type="entry name" value="Patatin"/>
    <property type="match status" value="1"/>
</dbReference>
<dbReference type="Proteomes" id="UP001519363">
    <property type="component" value="Unassembled WGS sequence"/>
</dbReference>
<dbReference type="SUPFAM" id="SSF52151">
    <property type="entry name" value="FabD/lysophospholipase-like"/>
    <property type="match status" value="1"/>
</dbReference>
<sequence length="291" mass="30706">MRRALALGCGGTLGFAWSVGALRAVERDLGWDARTAEIVVGTSAGAELAVLLGSGYSVADVLAALEGSPSDQLLADHLTRSPARFPPLPGLGWPAAGLTARALRGRVDVTAGLAGLLPRGRGNATWLRDLGERLATPEGWVRHPATWLVAAHARTGHRVAFGSPGAPRLPLGEALAASWAVPGWFPPVRGYLDGGTISSVSADLLLDRGVDEVVVIAPMTSQTPAPATGAARLERVLRRRMTRGLDREVARLWAAGIRVRRVEPTPADLAAMGPNFMDVRRRAATTRRVRA</sequence>